<evidence type="ECO:0000259" key="2">
    <source>
        <dbReference type="Pfam" id="PF13193"/>
    </source>
</evidence>
<keyword evidence="3" id="KW-0548">Nucleotidyltransferase</keyword>
<dbReference type="GO" id="GO:0016779">
    <property type="term" value="F:nucleotidyltransferase activity"/>
    <property type="evidence" value="ECO:0007669"/>
    <property type="project" value="UniProtKB-KW"/>
</dbReference>
<gene>
    <name evidence="3" type="ORF">JOF48_003558</name>
</gene>
<proteinExistence type="predicted"/>
<evidence type="ECO:0000313" key="3">
    <source>
        <dbReference type="EMBL" id="MBP2414759.1"/>
    </source>
</evidence>
<dbReference type="InterPro" id="IPR050237">
    <property type="entry name" value="ATP-dep_AMP-bd_enzyme"/>
</dbReference>
<accession>A0ABS4Z134</accession>
<evidence type="ECO:0000259" key="1">
    <source>
        <dbReference type="Pfam" id="PF00501"/>
    </source>
</evidence>
<dbReference type="PROSITE" id="PS00455">
    <property type="entry name" value="AMP_BINDING"/>
    <property type="match status" value="1"/>
</dbReference>
<dbReference type="Gene3D" id="3.40.50.980">
    <property type="match status" value="2"/>
</dbReference>
<dbReference type="PANTHER" id="PTHR43767">
    <property type="entry name" value="LONG-CHAIN-FATTY-ACID--COA LIGASE"/>
    <property type="match status" value="1"/>
</dbReference>
<dbReference type="GO" id="GO:0016874">
    <property type="term" value="F:ligase activity"/>
    <property type="evidence" value="ECO:0007669"/>
    <property type="project" value="UniProtKB-KW"/>
</dbReference>
<protein>
    <submittedName>
        <fullName evidence="3">2,3-dihydroxybenzoate-AMP ligase</fullName>
        <ecNumber evidence="3">2.7.7.58</ecNumber>
    </submittedName>
</protein>
<keyword evidence="3" id="KW-0436">Ligase</keyword>
<evidence type="ECO:0000313" key="4">
    <source>
        <dbReference type="Proteomes" id="UP000711614"/>
    </source>
</evidence>
<feature type="domain" description="AMP-dependent synthetase/ligase" evidence="1">
    <location>
        <begin position="31"/>
        <end position="396"/>
    </location>
</feature>
<keyword evidence="3" id="KW-0808">Transferase</keyword>
<dbReference type="Gene3D" id="3.30.300.30">
    <property type="match status" value="1"/>
</dbReference>
<dbReference type="Proteomes" id="UP000711614">
    <property type="component" value="Unassembled WGS sequence"/>
</dbReference>
<dbReference type="Pfam" id="PF00501">
    <property type="entry name" value="AMP-binding"/>
    <property type="match status" value="1"/>
</dbReference>
<dbReference type="InterPro" id="IPR000873">
    <property type="entry name" value="AMP-dep_synth/lig_dom"/>
</dbReference>
<dbReference type="SUPFAM" id="SSF56801">
    <property type="entry name" value="Acetyl-CoA synthetase-like"/>
    <property type="match status" value="1"/>
</dbReference>
<sequence>MGCSLWPAELVGQYRDRGYWTGERLDAVAARFARTVPDRIALVDETERIGYGELERRISALASGFAAQGIRPGERVLLQLPNRVSFIVSAMALMRAGAVPVYLLPAHRISELAAIAVQAAPVAYIGPAVHAGFDYRELAGALSQGIPGGLQLIIDGTPGEGQVALEAVARNGAALAQQTVPVDTTALAFLQLSGGTTGTPKLIPRSHDDYLYSVRRSVEICGFDDETVLLLVLPAAHNFPMSSPGFLGALLAGGKVVLAGNGSPDLAFPLIEREQVTCVPLVPPLALAWTRAARTSTPDLSSLETVQVGGAKFLPGAAVELQEVLGVQLQQVFGMAEGLVCYTRADDDAVTVAQTQGRPMSEADEVLIVDDAGQPVAPGDPGHLLTRGAYTIRGYYKADEHNKTAFTADGHYRTGDIARQLPGGHLVVEGRSKDQINRGGEKISAEEVEDHLLAHPRVHDAALVAVPDPFLGEISCAVIVPDGVAPSRAEIVTFVRGRGVAAHKVPDRVHIVPDFPLTGVGKNSRAELRRALAAQLNPTA</sequence>
<dbReference type="Gene3D" id="2.30.38.10">
    <property type="entry name" value="Luciferase, Domain 3"/>
    <property type="match status" value="1"/>
</dbReference>
<dbReference type="PANTHER" id="PTHR43767:SF1">
    <property type="entry name" value="NONRIBOSOMAL PEPTIDE SYNTHASE PES1 (EUROFUNG)-RELATED"/>
    <property type="match status" value="1"/>
</dbReference>
<dbReference type="InterPro" id="IPR025110">
    <property type="entry name" value="AMP-bd_C"/>
</dbReference>
<dbReference type="EC" id="2.7.7.58" evidence="3"/>
<dbReference type="InterPro" id="IPR045851">
    <property type="entry name" value="AMP-bd_C_sf"/>
</dbReference>
<dbReference type="Pfam" id="PF13193">
    <property type="entry name" value="AMP-binding_C"/>
    <property type="match status" value="1"/>
</dbReference>
<dbReference type="InterPro" id="IPR020845">
    <property type="entry name" value="AMP-binding_CS"/>
</dbReference>
<organism evidence="3 4">
    <name type="scientific">Arthrobacter stackebrandtii</name>
    <dbReference type="NCBI Taxonomy" id="272161"/>
    <lineage>
        <taxon>Bacteria</taxon>
        <taxon>Bacillati</taxon>
        <taxon>Actinomycetota</taxon>
        <taxon>Actinomycetes</taxon>
        <taxon>Micrococcales</taxon>
        <taxon>Micrococcaceae</taxon>
        <taxon>Arthrobacter</taxon>
    </lineage>
</organism>
<dbReference type="RefSeq" id="WP_209683097.1">
    <property type="nucleotide sequence ID" value="NZ_JAGIOI010000001.1"/>
</dbReference>
<reference evidence="3 4" key="1">
    <citation type="submission" date="2021-03" db="EMBL/GenBank/DDBJ databases">
        <title>Sequencing the genomes of 1000 actinobacteria strains.</title>
        <authorList>
            <person name="Klenk H.-P."/>
        </authorList>
    </citation>
    <scope>NUCLEOTIDE SEQUENCE [LARGE SCALE GENOMIC DNA]</scope>
    <source>
        <strain evidence="3 4">DSM 16005</strain>
    </source>
</reference>
<feature type="domain" description="AMP-binding enzyme C-terminal" evidence="2">
    <location>
        <begin position="447"/>
        <end position="522"/>
    </location>
</feature>
<comment type="caution">
    <text evidence="3">The sequence shown here is derived from an EMBL/GenBank/DDBJ whole genome shotgun (WGS) entry which is preliminary data.</text>
</comment>
<keyword evidence="4" id="KW-1185">Reference proteome</keyword>
<dbReference type="EMBL" id="JAGIOI010000001">
    <property type="protein sequence ID" value="MBP2414759.1"/>
    <property type="molecule type" value="Genomic_DNA"/>
</dbReference>
<name>A0ABS4Z134_9MICC</name>